<dbReference type="OrthoDB" id="2475311at2759"/>
<dbReference type="AlphaFoldDB" id="A0A8H3WYF0"/>
<accession>A0A8H3WYF0</accession>
<sequence length="338" mass="38824">MSTFISYSYLSKAILDCKLPSEETLNLLSQNQQIENLNDIPNIQPPKRDKTKPSKLKLSELCPWLPKDYFSKIKADFTPHLEANNIKKSVTWSQLGYSARESWILDVCNKHILQIGSNKWIVEECLKQKLVDRADNFRRSNKKANLKVANSNIQITSEDELEPLQQTNKHIEEHSGVNKENIFESNIELDEYYQEDQENAIINEYDNEDHFTTSNSSSFGAPTSSNDLATSTYHEISDSTSDTALDSTFSDEEMSRNIPSQSYNDMLKSNTPIMKTTDRISNRTQQKCYVDSKNSLNRQVQKKNTLLSSPLDNENRKIQKTNINSKFGNKTRLSNVKF</sequence>
<gene>
    <name evidence="1" type="ORF">F8M41_012069</name>
</gene>
<evidence type="ECO:0000313" key="2">
    <source>
        <dbReference type="Proteomes" id="UP000439903"/>
    </source>
</evidence>
<dbReference type="EMBL" id="WTPW01002456">
    <property type="protein sequence ID" value="KAF0381757.1"/>
    <property type="molecule type" value="Genomic_DNA"/>
</dbReference>
<comment type="caution">
    <text evidence="1">The sequence shown here is derived from an EMBL/GenBank/DDBJ whole genome shotgun (WGS) entry which is preliminary data.</text>
</comment>
<dbReference type="Proteomes" id="UP000439903">
    <property type="component" value="Unassembled WGS sequence"/>
</dbReference>
<keyword evidence="2" id="KW-1185">Reference proteome</keyword>
<proteinExistence type="predicted"/>
<reference evidence="1 2" key="1">
    <citation type="journal article" date="2019" name="Environ. Microbiol.">
        <title>At the nexus of three kingdoms: the genome of the mycorrhizal fungus Gigaspora margarita provides insights into plant, endobacterial and fungal interactions.</title>
        <authorList>
            <person name="Venice F."/>
            <person name="Ghignone S."/>
            <person name="Salvioli di Fossalunga A."/>
            <person name="Amselem J."/>
            <person name="Novero M."/>
            <person name="Xianan X."/>
            <person name="Sedzielewska Toro K."/>
            <person name="Morin E."/>
            <person name="Lipzen A."/>
            <person name="Grigoriev I.V."/>
            <person name="Henrissat B."/>
            <person name="Martin F.M."/>
            <person name="Bonfante P."/>
        </authorList>
    </citation>
    <scope>NUCLEOTIDE SEQUENCE [LARGE SCALE GENOMIC DNA]</scope>
    <source>
        <strain evidence="1 2">BEG34</strain>
    </source>
</reference>
<organism evidence="1 2">
    <name type="scientific">Gigaspora margarita</name>
    <dbReference type="NCBI Taxonomy" id="4874"/>
    <lineage>
        <taxon>Eukaryota</taxon>
        <taxon>Fungi</taxon>
        <taxon>Fungi incertae sedis</taxon>
        <taxon>Mucoromycota</taxon>
        <taxon>Glomeromycotina</taxon>
        <taxon>Glomeromycetes</taxon>
        <taxon>Diversisporales</taxon>
        <taxon>Gigasporaceae</taxon>
        <taxon>Gigaspora</taxon>
    </lineage>
</organism>
<protein>
    <submittedName>
        <fullName evidence="1">Uncharacterized protein</fullName>
    </submittedName>
</protein>
<evidence type="ECO:0000313" key="1">
    <source>
        <dbReference type="EMBL" id="KAF0381757.1"/>
    </source>
</evidence>
<name>A0A8H3WYF0_GIGMA</name>